<evidence type="ECO:0000313" key="1">
    <source>
        <dbReference type="EMBL" id="KAI7730862.1"/>
    </source>
</evidence>
<accession>A0AAD5BWD0</accession>
<dbReference type="AlphaFoldDB" id="A0AAD5BWD0"/>
<comment type="caution">
    <text evidence="1">The sequence shown here is derived from an EMBL/GenBank/DDBJ whole genome shotgun (WGS) entry which is preliminary data.</text>
</comment>
<name>A0AAD5BWD0_AMBAR</name>
<gene>
    <name evidence="1" type="ORF">M8C21_013476</name>
</gene>
<proteinExistence type="predicted"/>
<organism evidence="1 2">
    <name type="scientific">Ambrosia artemisiifolia</name>
    <name type="common">Common ragweed</name>
    <dbReference type="NCBI Taxonomy" id="4212"/>
    <lineage>
        <taxon>Eukaryota</taxon>
        <taxon>Viridiplantae</taxon>
        <taxon>Streptophyta</taxon>
        <taxon>Embryophyta</taxon>
        <taxon>Tracheophyta</taxon>
        <taxon>Spermatophyta</taxon>
        <taxon>Magnoliopsida</taxon>
        <taxon>eudicotyledons</taxon>
        <taxon>Gunneridae</taxon>
        <taxon>Pentapetalae</taxon>
        <taxon>asterids</taxon>
        <taxon>campanulids</taxon>
        <taxon>Asterales</taxon>
        <taxon>Asteraceae</taxon>
        <taxon>Asteroideae</taxon>
        <taxon>Heliantheae alliance</taxon>
        <taxon>Heliantheae</taxon>
        <taxon>Ambrosia</taxon>
    </lineage>
</organism>
<dbReference type="EMBL" id="JAMZMK010010608">
    <property type="protein sequence ID" value="KAI7730862.1"/>
    <property type="molecule type" value="Genomic_DNA"/>
</dbReference>
<reference evidence="1" key="1">
    <citation type="submission" date="2022-06" db="EMBL/GenBank/DDBJ databases">
        <title>Uncovering the hologenomic basis of an extraordinary plant invasion.</title>
        <authorList>
            <person name="Bieker V.C."/>
            <person name="Martin M.D."/>
            <person name="Gilbert T."/>
            <person name="Hodgins K."/>
            <person name="Battlay P."/>
            <person name="Petersen B."/>
            <person name="Wilson J."/>
        </authorList>
    </citation>
    <scope>NUCLEOTIDE SEQUENCE</scope>
    <source>
        <strain evidence="1">AA19_3_7</strain>
        <tissue evidence="1">Leaf</tissue>
    </source>
</reference>
<protein>
    <submittedName>
        <fullName evidence="1">Uncharacterized protein</fullName>
    </submittedName>
</protein>
<sequence>MQELIKDPDIAFDVPVKPRCNSLTKCATLSVSIPATMDTLENLVLVTGGKPMIGLVLGLSNVFFACRPWTHEGEGSSLVYF</sequence>
<dbReference type="Proteomes" id="UP001206925">
    <property type="component" value="Unassembled WGS sequence"/>
</dbReference>
<keyword evidence="2" id="KW-1185">Reference proteome</keyword>
<evidence type="ECO:0000313" key="2">
    <source>
        <dbReference type="Proteomes" id="UP001206925"/>
    </source>
</evidence>